<dbReference type="NCBIfam" id="NF004226">
    <property type="entry name" value="PRK05673.1"/>
    <property type="match status" value="1"/>
</dbReference>
<dbReference type="InterPro" id="IPR011708">
    <property type="entry name" value="DNA_pol3_alpha_NTPase_dom"/>
</dbReference>
<dbReference type="NCBIfam" id="TIGR00594">
    <property type="entry name" value="polc"/>
    <property type="match status" value="1"/>
</dbReference>
<keyword evidence="5" id="KW-0235">DNA replication</keyword>
<name>A0A3D9S2S6_9FLAO</name>
<comment type="caution">
    <text evidence="10">The sequence shown here is derived from an EMBL/GenBank/DDBJ whole genome shotgun (WGS) entry which is preliminary data.</text>
</comment>
<dbReference type="Gene3D" id="3.30.420.10">
    <property type="entry name" value="Ribonuclease H-like superfamily/Ribonuclease H"/>
    <property type="match status" value="1"/>
</dbReference>
<evidence type="ECO:0000256" key="1">
    <source>
        <dbReference type="ARBA" id="ARBA00012417"/>
    </source>
</evidence>
<dbReference type="GO" id="GO:0008408">
    <property type="term" value="F:3'-5' exonuclease activity"/>
    <property type="evidence" value="ECO:0007669"/>
    <property type="project" value="InterPro"/>
</dbReference>
<dbReference type="Gene3D" id="1.10.150.870">
    <property type="match status" value="1"/>
</dbReference>
<keyword evidence="6" id="KW-0239">DNA-directed DNA polymerase</keyword>
<dbReference type="GO" id="GO:0006260">
    <property type="term" value="P:DNA replication"/>
    <property type="evidence" value="ECO:0007669"/>
    <property type="project" value="UniProtKB-KW"/>
</dbReference>
<evidence type="ECO:0000256" key="2">
    <source>
        <dbReference type="ARBA" id="ARBA00019114"/>
    </source>
</evidence>
<dbReference type="GO" id="GO:0003676">
    <property type="term" value="F:nucleic acid binding"/>
    <property type="evidence" value="ECO:0007669"/>
    <property type="project" value="InterPro"/>
</dbReference>
<dbReference type="SUPFAM" id="SSF53098">
    <property type="entry name" value="Ribonuclease H-like"/>
    <property type="match status" value="1"/>
</dbReference>
<evidence type="ECO:0000256" key="3">
    <source>
        <dbReference type="ARBA" id="ARBA00022679"/>
    </source>
</evidence>
<keyword evidence="4" id="KW-0548">Nucleotidyltransferase</keyword>
<dbReference type="SMART" id="SM00479">
    <property type="entry name" value="EXOIII"/>
    <property type="match status" value="1"/>
</dbReference>
<sequence>MFLIFDTETTGLPKKWNAPITDTNNWPRCVQIAWQLHNELGELIEQQDYLIKPEGYNIPYDAEQIHGISTELAQEKGEDLEKVLFLFNEALSKSKFVVGQNVNFDLNIMGCEYFRKKLKTPLNELPILDTCTETTATLCQLPGGRGGKFKLPTLTELHQHLFNTPFAEAHNATADVEATTRCFLELIRQRVFTKEELDVPSDYFGKFDVKNPSVINVIGLKHLNLKKESKRLKKKSEEKPEILKHSEKTLQNLESSNFAHLHCHSQFSILQSTSSVSNLINSAIKDKMPAVAITDTGNMMGAFYFVREALAHNNAVEKFNKNLKEGEHPKLPIKPILGCEFNVCVNHLDKTHKDNGYQIVILAKNKNGYHNLAKMSSISHTDGFYYVPRIDKNIIAQYKEDLIVLSGNLYGEIPSKILNIGEKQAEEALIWWKEQFDTDFYLEIMRHNQENENHVNNVLIEFSKKHQVKLIATNNTFYTTEDEAEAHDILLCVKDGEKTATPKGKGRGFRYGLPNNEYYFKSQEQMKNLFKDLPDSIINIQEIVDKIEVYTLARDVLLPKFNIPSQFVNSEDEKDGGVRGENAYLKYLTFEGAKKRYGENLDADTQERLDFELSIIEKTGYPGYFLIVWDFILEARKMGVSVGPGRGSAAGSAVAYCLWITNIDPIKYDLLFERFLNPDRVSLPDIDIDFDDEGRQKVIDFVIEKYGASQVAQIITYGTMAAKSSIRDTARALDLPLPDADRIAKLIPGIKLQHIFGEDAKSKEKVKGLRAEEIENINELIKIAEGDNLESQTIRQARSLEGSVRNTGTHACGVIITPEKITNLIPVATAKDSDMYVTQFDNNVVESAGLLKMDFLGLKTLTLIKDTVKIIKAKHGIELIPDDFPLDDEKTYELFQKGETIGVFQYESPGMQKHMKSLKPTEFADLIAMNALYRPGPMEYIPLFIMRKHGEEAIEYDLPEMEEHLKETYGVTVYQEQVMLLSQKLAGFSKGDADMLRKAMGKKIFALLEKLKPKFIEGGKKNNHPEEKLEKIWKDWEAFAAYAFNKSHSTCYAYIAYQTAYLKAHYPAEYMASVLSNNMNDIKQVTFFMEECKRAGIPVLGPDVNESYYKFAVNKEGAIRFGMGAIKGVGAAAVDAIVKERKNNGNYSSIFDLAKRVDLRAASKKAFDGLAMAGGFDSFKNVHRAQYYQLDDKGVTFIERAIRYGNKYQENKNSAQVSLFGETSEIQFPEPEIPFAEKWGVMEELSKEKELIGIYISGHPLDDFKTEIKYFCHTQLSAFQNQDNLLNRELAVGGILTNVEHRISKNGKGWALFTVEDYSGSYEFRIFGEEYLRFKHFFVPNSFLFIKIFGKKGWNNDVRLSFTNIQLLQDILKEFSKKITLNLDIKDVNEQNIKKINTILNDFKGTKNLHFTVRDTQEKLQLNLPSRSFKIDISNELLEVFKNEQINYKLN</sequence>
<dbReference type="InterPro" id="IPR004013">
    <property type="entry name" value="PHP_dom"/>
</dbReference>
<dbReference type="Gene3D" id="1.10.10.1600">
    <property type="entry name" value="Bacterial DNA polymerase III alpha subunit, thumb domain"/>
    <property type="match status" value="1"/>
</dbReference>
<dbReference type="InterPro" id="IPR041931">
    <property type="entry name" value="DNA_pol3_alpha_thumb_dom"/>
</dbReference>
<dbReference type="SMART" id="SM00481">
    <property type="entry name" value="POLIIIAc"/>
    <property type="match status" value="1"/>
</dbReference>
<dbReference type="InterPro" id="IPR013520">
    <property type="entry name" value="Ribonucl_H"/>
</dbReference>
<evidence type="ECO:0000256" key="7">
    <source>
        <dbReference type="ARBA" id="ARBA00049244"/>
    </source>
</evidence>
<feature type="domain" description="Exonuclease" evidence="8">
    <location>
        <begin position="1"/>
        <end position="192"/>
    </location>
</feature>
<keyword evidence="11" id="KW-1185">Reference proteome</keyword>
<reference evidence="10 11" key="1">
    <citation type="submission" date="2018-08" db="EMBL/GenBank/DDBJ databases">
        <title>Genomic Encyclopedia of Type Strains, Phase III (KMG-III): the genomes of soil and plant-associated and newly described type strains.</title>
        <authorList>
            <person name="Whitman W."/>
        </authorList>
    </citation>
    <scope>NUCLEOTIDE SEQUENCE [LARGE SCALE GENOMIC DNA]</scope>
    <source>
        <strain evidence="10 11">325-5</strain>
    </source>
</reference>
<dbReference type="Pfam" id="PF17657">
    <property type="entry name" value="DNA_pol3_finger"/>
    <property type="match status" value="1"/>
</dbReference>
<organism evidence="10 11">
    <name type="scientific">Lutibacter oceani</name>
    <dbReference type="NCBI Taxonomy" id="1853311"/>
    <lineage>
        <taxon>Bacteria</taxon>
        <taxon>Pseudomonadati</taxon>
        <taxon>Bacteroidota</taxon>
        <taxon>Flavobacteriia</taxon>
        <taxon>Flavobacteriales</taxon>
        <taxon>Flavobacteriaceae</taxon>
        <taxon>Lutibacter</taxon>
    </lineage>
</organism>
<evidence type="ECO:0000256" key="5">
    <source>
        <dbReference type="ARBA" id="ARBA00022705"/>
    </source>
</evidence>
<dbReference type="Pfam" id="PF07733">
    <property type="entry name" value="DNA_pol3_alpha"/>
    <property type="match status" value="1"/>
</dbReference>
<comment type="catalytic activity">
    <reaction evidence="7">
        <text>DNA(n) + a 2'-deoxyribonucleoside 5'-triphosphate = DNA(n+1) + diphosphate</text>
        <dbReference type="Rhea" id="RHEA:22508"/>
        <dbReference type="Rhea" id="RHEA-COMP:17339"/>
        <dbReference type="Rhea" id="RHEA-COMP:17340"/>
        <dbReference type="ChEBI" id="CHEBI:33019"/>
        <dbReference type="ChEBI" id="CHEBI:61560"/>
        <dbReference type="ChEBI" id="CHEBI:173112"/>
        <dbReference type="EC" id="2.7.7.7"/>
    </reaction>
</comment>
<dbReference type="GO" id="GO:0003887">
    <property type="term" value="F:DNA-directed DNA polymerase activity"/>
    <property type="evidence" value="ECO:0007669"/>
    <property type="project" value="UniProtKB-KW"/>
</dbReference>
<protein>
    <recommendedName>
        <fullName evidence="2">DNA polymerase III subunit alpha</fullName>
        <ecNumber evidence="1">2.7.7.7</ecNumber>
    </recommendedName>
</protein>
<feature type="domain" description="Polymerase/histidinol phosphatase N-terminal" evidence="9">
    <location>
        <begin position="259"/>
        <end position="345"/>
    </location>
</feature>
<dbReference type="EMBL" id="QTTQ01000009">
    <property type="protein sequence ID" value="REE83175.1"/>
    <property type="molecule type" value="Genomic_DNA"/>
</dbReference>
<dbReference type="EC" id="2.7.7.7" evidence="1"/>
<dbReference type="Proteomes" id="UP000256429">
    <property type="component" value="Unassembled WGS sequence"/>
</dbReference>
<dbReference type="InterPro" id="IPR004805">
    <property type="entry name" value="DnaE2/DnaE/PolC"/>
</dbReference>
<evidence type="ECO:0000313" key="11">
    <source>
        <dbReference type="Proteomes" id="UP000256429"/>
    </source>
</evidence>
<proteinExistence type="predicted"/>
<dbReference type="InterPro" id="IPR012337">
    <property type="entry name" value="RNaseH-like_sf"/>
</dbReference>
<dbReference type="Pfam" id="PF14579">
    <property type="entry name" value="HHH_6"/>
    <property type="match status" value="1"/>
</dbReference>
<evidence type="ECO:0000313" key="10">
    <source>
        <dbReference type="EMBL" id="REE83175.1"/>
    </source>
</evidence>
<dbReference type="InterPro" id="IPR040982">
    <property type="entry name" value="DNA_pol3_finger"/>
</dbReference>
<dbReference type="InterPro" id="IPR036397">
    <property type="entry name" value="RNaseH_sf"/>
</dbReference>
<dbReference type="InterPro" id="IPR029460">
    <property type="entry name" value="DNAPol_HHH"/>
</dbReference>
<evidence type="ECO:0000259" key="9">
    <source>
        <dbReference type="SMART" id="SM00481"/>
    </source>
</evidence>
<dbReference type="Pfam" id="PF02811">
    <property type="entry name" value="PHP"/>
    <property type="match status" value="1"/>
</dbReference>
<dbReference type="CDD" id="cd06127">
    <property type="entry name" value="DEDDh"/>
    <property type="match status" value="1"/>
</dbReference>
<evidence type="ECO:0000256" key="4">
    <source>
        <dbReference type="ARBA" id="ARBA00022695"/>
    </source>
</evidence>
<dbReference type="InterPro" id="IPR003141">
    <property type="entry name" value="Pol/His_phosphatase_N"/>
</dbReference>
<evidence type="ECO:0000259" key="8">
    <source>
        <dbReference type="SMART" id="SM00479"/>
    </source>
</evidence>
<evidence type="ECO:0000256" key="6">
    <source>
        <dbReference type="ARBA" id="ARBA00022932"/>
    </source>
</evidence>
<dbReference type="OrthoDB" id="9803237at2"/>
<gene>
    <name evidence="10" type="ORF">BX611_0459</name>
</gene>
<dbReference type="PANTHER" id="PTHR32294:SF0">
    <property type="entry name" value="DNA POLYMERASE III SUBUNIT ALPHA"/>
    <property type="match status" value="1"/>
</dbReference>
<dbReference type="Pfam" id="PF00929">
    <property type="entry name" value="RNase_T"/>
    <property type="match status" value="1"/>
</dbReference>
<dbReference type="RefSeq" id="WP_115877856.1">
    <property type="nucleotide sequence ID" value="NZ_QTTQ01000009.1"/>
</dbReference>
<accession>A0A3D9S2S6</accession>
<keyword evidence="3" id="KW-0808">Transferase</keyword>
<dbReference type="Gene3D" id="3.20.20.140">
    <property type="entry name" value="Metal-dependent hydrolases"/>
    <property type="match status" value="1"/>
</dbReference>
<dbReference type="PANTHER" id="PTHR32294">
    <property type="entry name" value="DNA POLYMERASE III SUBUNIT ALPHA"/>
    <property type="match status" value="1"/>
</dbReference>
<dbReference type="CDD" id="cd04485">
    <property type="entry name" value="DnaE_OBF"/>
    <property type="match status" value="1"/>
</dbReference>